<dbReference type="Gene3D" id="1.10.418.10">
    <property type="entry name" value="Calponin-like domain"/>
    <property type="match status" value="1"/>
</dbReference>
<dbReference type="InterPro" id="IPR035899">
    <property type="entry name" value="DBL_dom_sf"/>
</dbReference>
<gene>
    <name evidence="5" type="ORF">CYY_003443</name>
</gene>
<dbReference type="PROSITE" id="PS50195">
    <property type="entry name" value="PX"/>
    <property type="match status" value="1"/>
</dbReference>
<dbReference type="CDD" id="cd06093">
    <property type="entry name" value="PX_domain"/>
    <property type="match status" value="1"/>
</dbReference>
<dbReference type="SMART" id="SM00312">
    <property type="entry name" value="PX"/>
    <property type="match status" value="1"/>
</dbReference>
<dbReference type="EMBL" id="AJWJ01000107">
    <property type="protein sequence ID" value="KAF2075267.1"/>
    <property type="molecule type" value="Genomic_DNA"/>
</dbReference>
<dbReference type="Gene3D" id="1.20.900.10">
    <property type="entry name" value="Dbl homology (DH) domain"/>
    <property type="match status" value="1"/>
</dbReference>
<dbReference type="InterPro" id="IPR000219">
    <property type="entry name" value="DH_dom"/>
</dbReference>
<sequence length="919" mass="104920">MDSKEIIWAQSYLKDNNLDSFSSVEELKNGVIIIELLQLISGKKIAKYYKSPKNRFHSIENANIAITFMRENGLLLNSPWSPQDLSDGNEKGIFSIIYRLYLFAYSKPYAGKSGKSRHYRHSSLDFYSTSSVSRDNIADIVSGGEQEEDILGLTDDSTTDTDTDYHDNVKKSISHSSISSIDRDQSSEESSGAAINNNHSNHHNKPPSFVEAKWKKNGAPTLSGAFIGSRRSSWNISRETSDENFEKLSSASASSLPSTTTTTPEATSPLSGSTSSLPSVASQAWFKVKVDEQKKDVPKRKVPHLVKISPVDLDRYNNNSQEYEATYIQCQRYIRGWLARKSLKQRKKFNNHRNRCFNEIITSEESYVQCVEMIVKVFYQQILWNSKVSPTPYLTPENIHTIFSTINQIYSFNTELLKQLKEVASKWSPTQKLGDIFHSMAPYLKLYKTYCLNYDAAIECLQKAKKNETFKLFIKACLDHPENKMKQSLESLLITVVQRIPRYILLIQDLLSHTWSDHLDYENLKSALKMVQSVAIEVNASIKMAESQSKVLEIQKSLVGWDESYGELVHPARLFIKQSTILNCKLDTRFSKDLDTMVYFLFNDSILITNNKDSSRYQVKYFFEFSETRIKDIEDSLVLKNSFQLISSKSTAFLAFETIAEKKNLIQHIEQKQQKSKNRQTLLISSSFHESNDNISLSSSINNSNNSLGNSVNNSSGNNSQQQGFTHYNVTISKYESKKEAGKKEFTIYYINIINESSGEKFDISKRYSDFDHLNKKLKKKFPDVQLKELPKKHFMNSLGSNTVESRRLMLELYLQHLFQIESIQKSPVLWSFIKSETPQFTTEATFDDLSQFIKNKQSTSTAAVAAGTRSTSSNNLKNDDSLEKDEQPQPPQQQEEEQINQQESSSTNDNDTNSNNNN</sequence>
<dbReference type="Pfam" id="PF00307">
    <property type="entry name" value="CH"/>
    <property type="match status" value="1"/>
</dbReference>
<dbReference type="SUPFAM" id="SSF47576">
    <property type="entry name" value="Calponin-homology domain, CH-domain"/>
    <property type="match status" value="1"/>
</dbReference>
<feature type="compositionally biased region" description="Low complexity" evidence="1">
    <location>
        <begin position="188"/>
        <end position="199"/>
    </location>
</feature>
<dbReference type="Pfam" id="PF00787">
    <property type="entry name" value="PX"/>
    <property type="match status" value="1"/>
</dbReference>
<feature type="domain" description="Calponin-homology (CH)" evidence="3">
    <location>
        <begin position="1"/>
        <end position="105"/>
    </location>
</feature>
<feature type="compositionally biased region" description="Low complexity" evidence="1">
    <location>
        <begin position="248"/>
        <end position="277"/>
    </location>
</feature>
<feature type="compositionally biased region" description="Basic and acidic residues" evidence="1">
    <location>
        <begin position="878"/>
        <end position="888"/>
    </location>
</feature>
<protein>
    <recommendedName>
        <fullName evidence="7">Pleckstrin domain-containing protein</fullName>
    </recommendedName>
</protein>
<comment type="caution">
    <text evidence="5">The sequence shown here is derived from an EMBL/GenBank/DDBJ whole genome shotgun (WGS) entry which is preliminary data.</text>
</comment>
<dbReference type="InterPro" id="IPR011993">
    <property type="entry name" value="PH-like_dom_sf"/>
</dbReference>
<evidence type="ECO:0000256" key="1">
    <source>
        <dbReference type="SAM" id="MobiDB-lite"/>
    </source>
</evidence>
<keyword evidence="6" id="KW-1185">Reference proteome</keyword>
<feature type="region of interest" description="Disordered" evidence="1">
    <location>
        <begin position="245"/>
        <end position="277"/>
    </location>
</feature>
<dbReference type="Gene3D" id="2.30.29.30">
    <property type="entry name" value="Pleckstrin-homology domain (PH domain)/Phosphotyrosine-binding domain (PTB)"/>
    <property type="match status" value="1"/>
</dbReference>
<dbReference type="PANTHER" id="PTHR12673">
    <property type="entry name" value="FACIOGENITAL DYSPLASIA PROTEIN"/>
    <property type="match status" value="1"/>
</dbReference>
<dbReference type="SMART" id="SM00325">
    <property type="entry name" value="RhoGEF"/>
    <property type="match status" value="1"/>
</dbReference>
<feature type="compositionally biased region" description="Low complexity" evidence="1">
    <location>
        <begin position="699"/>
        <end position="720"/>
    </location>
</feature>
<feature type="region of interest" description="Disordered" evidence="1">
    <location>
        <begin position="699"/>
        <end position="723"/>
    </location>
</feature>
<dbReference type="InterPro" id="IPR001683">
    <property type="entry name" value="PX_dom"/>
</dbReference>
<dbReference type="Proteomes" id="UP000695562">
    <property type="component" value="Unassembled WGS sequence"/>
</dbReference>
<dbReference type="Gene3D" id="3.30.1520.10">
    <property type="entry name" value="Phox-like domain"/>
    <property type="match status" value="1"/>
</dbReference>
<dbReference type="InterPro" id="IPR036871">
    <property type="entry name" value="PX_dom_sf"/>
</dbReference>
<dbReference type="InterPro" id="IPR036872">
    <property type="entry name" value="CH_dom_sf"/>
</dbReference>
<dbReference type="CDD" id="cd00160">
    <property type="entry name" value="RhoGEF"/>
    <property type="match status" value="1"/>
</dbReference>
<dbReference type="SMART" id="SM00033">
    <property type="entry name" value="CH"/>
    <property type="match status" value="1"/>
</dbReference>
<evidence type="ECO:0008006" key="7">
    <source>
        <dbReference type="Google" id="ProtNLM"/>
    </source>
</evidence>
<evidence type="ECO:0000313" key="6">
    <source>
        <dbReference type="Proteomes" id="UP000695562"/>
    </source>
</evidence>
<dbReference type="GO" id="GO:0035091">
    <property type="term" value="F:phosphatidylinositol binding"/>
    <property type="evidence" value="ECO:0007669"/>
    <property type="project" value="InterPro"/>
</dbReference>
<dbReference type="PANTHER" id="PTHR12673:SF148">
    <property type="entry name" value="PLECKSTRIN DOMAIN-CONTAINING PROTEIN"/>
    <property type="match status" value="1"/>
</dbReference>
<evidence type="ECO:0000259" key="2">
    <source>
        <dbReference type="PROSITE" id="PS50010"/>
    </source>
</evidence>
<reference evidence="5" key="1">
    <citation type="submission" date="2020-01" db="EMBL/GenBank/DDBJ databases">
        <title>Development of genomics and gene disruption for Polysphondylium violaceum indicates a role for the polyketide synthase stlB in stalk morphogenesis.</title>
        <authorList>
            <person name="Narita B."/>
            <person name="Kawabe Y."/>
            <person name="Kin K."/>
            <person name="Saito T."/>
            <person name="Gibbs R."/>
            <person name="Kuspa A."/>
            <person name="Muzny D."/>
            <person name="Queller D."/>
            <person name="Richards S."/>
            <person name="Strassman J."/>
            <person name="Sucgang R."/>
            <person name="Worley K."/>
            <person name="Schaap P."/>
        </authorList>
    </citation>
    <scope>NUCLEOTIDE SEQUENCE</scope>
    <source>
        <strain evidence="5">QSvi11</strain>
    </source>
</reference>
<feature type="region of interest" description="Disordered" evidence="1">
    <location>
        <begin position="860"/>
        <end position="919"/>
    </location>
</feature>
<organism evidence="5 6">
    <name type="scientific">Polysphondylium violaceum</name>
    <dbReference type="NCBI Taxonomy" id="133409"/>
    <lineage>
        <taxon>Eukaryota</taxon>
        <taxon>Amoebozoa</taxon>
        <taxon>Evosea</taxon>
        <taxon>Eumycetozoa</taxon>
        <taxon>Dictyostelia</taxon>
        <taxon>Dictyosteliales</taxon>
        <taxon>Dictyosteliaceae</taxon>
        <taxon>Polysphondylium</taxon>
    </lineage>
</organism>
<evidence type="ECO:0000259" key="3">
    <source>
        <dbReference type="PROSITE" id="PS50021"/>
    </source>
</evidence>
<dbReference type="PROSITE" id="PS50021">
    <property type="entry name" value="CH"/>
    <property type="match status" value="1"/>
</dbReference>
<dbReference type="GO" id="GO:0005737">
    <property type="term" value="C:cytoplasm"/>
    <property type="evidence" value="ECO:0007669"/>
    <property type="project" value="TreeGrafter"/>
</dbReference>
<dbReference type="SUPFAM" id="SSF48065">
    <property type="entry name" value="DBL homology domain (DH-domain)"/>
    <property type="match status" value="1"/>
</dbReference>
<evidence type="ECO:0000313" key="5">
    <source>
        <dbReference type="EMBL" id="KAF2075267.1"/>
    </source>
</evidence>
<dbReference type="SUPFAM" id="SSF50729">
    <property type="entry name" value="PH domain-like"/>
    <property type="match status" value="1"/>
</dbReference>
<proteinExistence type="predicted"/>
<dbReference type="GO" id="GO:0005085">
    <property type="term" value="F:guanyl-nucleotide exchange factor activity"/>
    <property type="evidence" value="ECO:0007669"/>
    <property type="project" value="InterPro"/>
</dbReference>
<dbReference type="Pfam" id="PF00621">
    <property type="entry name" value="RhoGEF"/>
    <property type="match status" value="1"/>
</dbReference>
<accession>A0A8J4PZA7</accession>
<dbReference type="InterPro" id="IPR001715">
    <property type="entry name" value="CH_dom"/>
</dbReference>
<feature type="compositionally biased region" description="Low complexity" evidence="1">
    <location>
        <begin position="900"/>
        <end position="919"/>
    </location>
</feature>
<feature type="region of interest" description="Disordered" evidence="1">
    <location>
        <begin position="144"/>
        <end position="210"/>
    </location>
</feature>
<name>A0A8J4PZA7_9MYCE</name>
<dbReference type="PROSITE" id="PS50096">
    <property type="entry name" value="IQ"/>
    <property type="match status" value="1"/>
</dbReference>
<feature type="domain" description="DH" evidence="2">
    <location>
        <begin position="352"/>
        <end position="541"/>
    </location>
</feature>
<feature type="compositionally biased region" description="Polar residues" evidence="1">
    <location>
        <begin position="860"/>
        <end position="877"/>
    </location>
</feature>
<dbReference type="SUPFAM" id="SSF64268">
    <property type="entry name" value="PX domain"/>
    <property type="match status" value="1"/>
</dbReference>
<dbReference type="InterPro" id="IPR051092">
    <property type="entry name" value="FYVE_RhoGEF_PH"/>
</dbReference>
<feature type="domain" description="PX" evidence="4">
    <location>
        <begin position="727"/>
        <end position="841"/>
    </location>
</feature>
<dbReference type="PROSITE" id="PS50010">
    <property type="entry name" value="DH_2"/>
    <property type="match status" value="1"/>
</dbReference>
<evidence type="ECO:0000259" key="4">
    <source>
        <dbReference type="PROSITE" id="PS50195"/>
    </source>
</evidence>
<dbReference type="OrthoDB" id="660555at2759"/>
<dbReference type="AlphaFoldDB" id="A0A8J4PZA7"/>